<accession>A0A1A8VXZ4</accession>
<sequence length="177" mass="21348">MPQGAKKWNLNKMRHVEANTTRYRKRKNGPMQNCKLVKANLLSSKHSQHVVQFGSYALSSSKDNKRRFKYEVVGVIDPFNKNKILWSRKRRRKKRNFHFFKNLYDTFFCNINDYVYLPYGDQFIFRIFHINLKSTIKYMLKYKIISGKLMKGEKGEKNILYLTETSRLYRFLNNINL</sequence>
<reference evidence="1" key="1">
    <citation type="submission" date="2016-05" db="EMBL/GenBank/DDBJ databases">
        <authorList>
            <person name="Lavstsen T."/>
            <person name="Jespersen J.S."/>
        </authorList>
    </citation>
    <scope>NUCLEOTIDE SEQUENCE [LARGE SCALE GENOMIC DNA]</scope>
</reference>
<evidence type="ECO:0000313" key="3">
    <source>
        <dbReference type="Proteomes" id="UP000078546"/>
    </source>
</evidence>
<dbReference type="EMBL" id="FLQV01000376">
    <property type="protein sequence ID" value="SBS91264.1"/>
    <property type="molecule type" value="Genomic_DNA"/>
</dbReference>
<name>A0A1A8VXZ4_PLAOA</name>
<gene>
    <name evidence="2" type="ORF">POVCU1_020310</name>
    <name evidence="1" type="ORF">POVCU2_0022500</name>
</gene>
<reference evidence="3 4" key="2">
    <citation type="submission" date="2016-05" db="EMBL/GenBank/DDBJ databases">
        <authorList>
            <person name="Naeem Raeece"/>
        </authorList>
    </citation>
    <scope>NUCLEOTIDE SEQUENCE [LARGE SCALE GENOMIC DNA]</scope>
</reference>
<dbReference type="Proteomes" id="UP000078560">
    <property type="component" value="Unassembled WGS sequence"/>
</dbReference>
<dbReference type="Proteomes" id="UP000078546">
    <property type="component" value="Unassembled WGS sequence"/>
</dbReference>
<protein>
    <submittedName>
        <fullName evidence="1">Uncharacterized protein</fullName>
    </submittedName>
</protein>
<evidence type="ECO:0000313" key="2">
    <source>
        <dbReference type="EMBL" id="SBS91264.1"/>
    </source>
</evidence>
<proteinExistence type="predicted"/>
<dbReference type="EMBL" id="FLQU01000308">
    <property type="protein sequence ID" value="SBS83724.1"/>
    <property type="molecule type" value="Genomic_DNA"/>
</dbReference>
<evidence type="ECO:0000313" key="4">
    <source>
        <dbReference type="Proteomes" id="UP000078560"/>
    </source>
</evidence>
<organism evidence="1 4">
    <name type="scientific">Plasmodium ovale curtisi</name>
    <dbReference type="NCBI Taxonomy" id="864141"/>
    <lineage>
        <taxon>Eukaryota</taxon>
        <taxon>Sar</taxon>
        <taxon>Alveolata</taxon>
        <taxon>Apicomplexa</taxon>
        <taxon>Aconoidasida</taxon>
        <taxon>Haemosporida</taxon>
        <taxon>Plasmodiidae</taxon>
        <taxon>Plasmodium</taxon>
        <taxon>Plasmodium (Plasmodium)</taxon>
    </lineage>
</organism>
<dbReference type="AlphaFoldDB" id="A0A1A8VXZ4"/>
<evidence type="ECO:0000313" key="1">
    <source>
        <dbReference type="EMBL" id="SBS83724.1"/>
    </source>
</evidence>